<gene>
    <name evidence="3" type="ORF">EZS28_026771</name>
</gene>
<evidence type="ECO:0000313" key="4">
    <source>
        <dbReference type="Proteomes" id="UP000324800"/>
    </source>
</evidence>
<comment type="caution">
    <text evidence="3">The sequence shown here is derived from an EMBL/GenBank/DDBJ whole genome shotgun (WGS) entry which is preliminary data.</text>
</comment>
<name>A0A5J4V6D6_9EUKA</name>
<feature type="domain" description="RNB" evidence="2">
    <location>
        <begin position="28"/>
        <end position="261"/>
    </location>
</feature>
<feature type="compositionally biased region" description="Acidic residues" evidence="1">
    <location>
        <begin position="532"/>
        <end position="549"/>
    </location>
</feature>
<dbReference type="Pfam" id="PF00773">
    <property type="entry name" value="RNB"/>
    <property type="match status" value="1"/>
</dbReference>
<dbReference type="InterPro" id="IPR012340">
    <property type="entry name" value="NA-bd_OB-fold"/>
</dbReference>
<dbReference type="InterPro" id="IPR001900">
    <property type="entry name" value="RNase_II/R"/>
</dbReference>
<feature type="compositionally biased region" description="Basic residues" evidence="1">
    <location>
        <begin position="295"/>
        <end position="310"/>
    </location>
</feature>
<proteinExistence type="predicted"/>
<dbReference type="Proteomes" id="UP000324800">
    <property type="component" value="Unassembled WGS sequence"/>
</dbReference>
<dbReference type="PANTHER" id="PTHR23355">
    <property type="entry name" value="RIBONUCLEASE"/>
    <property type="match status" value="1"/>
</dbReference>
<dbReference type="PROSITE" id="PS01175">
    <property type="entry name" value="RIBONUCLEASE_II"/>
    <property type="match status" value="1"/>
</dbReference>
<dbReference type="SUPFAM" id="SSF50249">
    <property type="entry name" value="Nucleic acid-binding proteins"/>
    <property type="match status" value="1"/>
</dbReference>
<dbReference type="GO" id="GO:0000932">
    <property type="term" value="C:P-body"/>
    <property type="evidence" value="ECO:0007669"/>
    <property type="project" value="TreeGrafter"/>
</dbReference>
<feature type="region of interest" description="Disordered" evidence="1">
    <location>
        <begin position="524"/>
        <end position="552"/>
    </location>
</feature>
<dbReference type="InterPro" id="IPR050180">
    <property type="entry name" value="RNR_Ribonuclease"/>
</dbReference>
<dbReference type="PANTHER" id="PTHR23355:SF9">
    <property type="entry name" value="DIS3-LIKE EXONUCLEASE 2"/>
    <property type="match status" value="1"/>
</dbReference>
<dbReference type="GO" id="GO:0003723">
    <property type="term" value="F:RNA binding"/>
    <property type="evidence" value="ECO:0007669"/>
    <property type="project" value="InterPro"/>
</dbReference>
<dbReference type="GO" id="GO:0006402">
    <property type="term" value="P:mRNA catabolic process"/>
    <property type="evidence" value="ECO:0007669"/>
    <property type="project" value="TreeGrafter"/>
</dbReference>
<feature type="region of interest" description="Disordered" evidence="1">
    <location>
        <begin position="596"/>
        <end position="664"/>
    </location>
</feature>
<feature type="compositionally biased region" description="Basic and acidic residues" evidence="1">
    <location>
        <begin position="654"/>
        <end position="664"/>
    </location>
</feature>
<dbReference type="OrthoDB" id="372421at2759"/>
<feature type="compositionally biased region" description="Acidic residues" evidence="1">
    <location>
        <begin position="620"/>
        <end position="647"/>
    </location>
</feature>
<feature type="compositionally biased region" description="Acidic residues" evidence="1">
    <location>
        <begin position="596"/>
        <end position="608"/>
    </location>
</feature>
<sequence>QRRGKVHYPSEDDISNDLRLLQKFVKKQQDLRAKKGSIDLNNAENNYELDEESFEPQKIVFSAFDDEKELISHKLIEELMITANVIVASFICTAFPTLACIRRHERVEAKVLDDMAKITRVYELPSEMRENELKMKEMEKQMNNEQTQDIAQLLMQKMKLQLDMIGQQTGKQSSQQYATQSEITSALHVTQQNSCQEVVTAISDLFIHNIKSAEYIVSGLVHPFDWLHFGLNLQVYTHFTSPIRRYPDQIVHRQLLAAIEMKKKGIQTFIEEEYDNEEVEDIEELDNIESLQLKNKNKNKKKQRNNKQSKSRSPPSHRSSSSSIYPHSDINHILPFPQSILPQWMTSKKNLNAIIQHCNDKHSSDLKMERQINLMLLSRFIENGCGLIEKETVFMKEGQLQKEDIETKEDKQINLIEQKKQSQIIQQIKYIPRVLYCVGVITYITNSMFRVTIPGIDISQQSYSQKPELHFPSIRLNILQFLEEEVASDDWENNQCINERMKKIIKEEERRVKMQQVKITEEQWQKMREGKDDDEQEYEEENIDEEEEGNKEVKQNNILIEDMDKSNKLDIEHDIKSIEHNLQSVKDNAETEQDIIVDDDDDDDEENENNLGNLVHISDDDVEDQNDEEDLENFKIEEEEEENDENIEMGIEYQQDKDEDKPIE</sequence>
<evidence type="ECO:0000256" key="1">
    <source>
        <dbReference type="SAM" id="MobiDB-lite"/>
    </source>
</evidence>
<evidence type="ECO:0000259" key="2">
    <source>
        <dbReference type="SMART" id="SM00955"/>
    </source>
</evidence>
<dbReference type="SMART" id="SM00955">
    <property type="entry name" value="RNB"/>
    <property type="match status" value="1"/>
</dbReference>
<feature type="region of interest" description="Disordered" evidence="1">
    <location>
        <begin position="290"/>
        <end position="327"/>
    </location>
</feature>
<evidence type="ECO:0000313" key="3">
    <source>
        <dbReference type="EMBL" id="KAA6377701.1"/>
    </source>
</evidence>
<dbReference type="InterPro" id="IPR022966">
    <property type="entry name" value="RNase_II/R_CS"/>
</dbReference>
<feature type="compositionally biased region" description="Low complexity" evidence="1">
    <location>
        <begin position="311"/>
        <end position="327"/>
    </location>
</feature>
<reference evidence="3 4" key="1">
    <citation type="submission" date="2019-03" db="EMBL/GenBank/DDBJ databases">
        <title>Single cell metagenomics reveals metabolic interactions within the superorganism composed of flagellate Streblomastix strix and complex community of Bacteroidetes bacteria on its surface.</title>
        <authorList>
            <person name="Treitli S.C."/>
            <person name="Kolisko M."/>
            <person name="Husnik F."/>
            <person name="Keeling P."/>
            <person name="Hampl V."/>
        </authorList>
    </citation>
    <scope>NUCLEOTIDE SEQUENCE [LARGE SCALE GENOMIC DNA]</scope>
    <source>
        <strain evidence="3">ST1C</strain>
    </source>
</reference>
<dbReference type="GO" id="GO:0000175">
    <property type="term" value="F:3'-5'-RNA exonuclease activity"/>
    <property type="evidence" value="ECO:0007669"/>
    <property type="project" value="TreeGrafter"/>
</dbReference>
<dbReference type="EMBL" id="SNRW01009635">
    <property type="protein sequence ID" value="KAA6377701.1"/>
    <property type="molecule type" value="Genomic_DNA"/>
</dbReference>
<organism evidence="3 4">
    <name type="scientific">Streblomastix strix</name>
    <dbReference type="NCBI Taxonomy" id="222440"/>
    <lineage>
        <taxon>Eukaryota</taxon>
        <taxon>Metamonada</taxon>
        <taxon>Preaxostyla</taxon>
        <taxon>Oxymonadida</taxon>
        <taxon>Streblomastigidae</taxon>
        <taxon>Streblomastix</taxon>
    </lineage>
</organism>
<accession>A0A5J4V6D6</accession>
<feature type="non-terminal residue" evidence="3">
    <location>
        <position position="1"/>
    </location>
</feature>
<protein>
    <recommendedName>
        <fullName evidence="2">RNB domain-containing protein</fullName>
    </recommendedName>
</protein>
<dbReference type="AlphaFoldDB" id="A0A5J4V6D6"/>